<evidence type="ECO:0000259" key="5">
    <source>
        <dbReference type="Pfam" id="PF00551"/>
    </source>
</evidence>
<dbReference type="PANTHER" id="PTHR11138">
    <property type="entry name" value="METHIONYL-TRNA FORMYLTRANSFERASE"/>
    <property type="match status" value="1"/>
</dbReference>
<sequence length="305" mass="33701">MKVCVASSSLVSEFAINTLLRSEQVDLIGLITNPDKATGRGQNIKANSLAQWAQSHQITVEKPNDNEQLKQSLQRLNPDLVITIAYGRLIPITLLNLPKYGFINLHYSILPKYRGAAPVQHAIIDGLKSTGVSIFQLDSGMDTGPIYAQRECELTNEDVTSTLIEKLNRVGVDLLLETLSKIQSEVSPIPQSEKGISYAPKISKEEGHINWSENHISVHNRYRALSENPGVFTIYQGQRVRINQMIPAEITDLKIGSFTVIDGKFFVGTSGNSLEIIKLTPEGRKMMSGLDFYNGLSDQSVKSFG</sequence>
<protein>
    <recommendedName>
        <fullName evidence="2">methionyl-tRNA formyltransferase</fullName>
        <ecNumber evidence="2">2.1.2.9</ecNumber>
    </recommendedName>
</protein>
<dbReference type="SUPFAM" id="SSF53328">
    <property type="entry name" value="Formyltransferase"/>
    <property type="match status" value="1"/>
</dbReference>
<dbReference type="EMBL" id="CAESAM010000003">
    <property type="protein sequence ID" value="CAB4332216.1"/>
    <property type="molecule type" value="Genomic_DNA"/>
</dbReference>
<dbReference type="GO" id="GO:0005739">
    <property type="term" value="C:mitochondrion"/>
    <property type="evidence" value="ECO:0007669"/>
    <property type="project" value="TreeGrafter"/>
</dbReference>
<dbReference type="InterPro" id="IPR005793">
    <property type="entry name" value="Formyl_trans_C"/>
</dbReference>
<dbReference type="InterPro" id="IPR036477">
    <property type="entry name" value="Formyl_transf_N_sf"/>
</dbReference>
<keyword evidence="3" id="KW-0808">Transferase</keyword>
<evidence type="ECO:0000256" key="4">
    <source>
        <dbReference type="ARBA" id="ARBA00022917"/>
    </source>
</evidence>
<dbReference type="InterPro" id="IPR041711">
    <property type="entry name" value="Met-tRNA-FMT_N"/>
</dbReference>
<evidence type="ECO:0000256" key="2">
    <source>
        <dbReference type="ARBA" id="ARBA00012261"/>
    </source>
</evidence>
<proteinExistence type="inferred from homology"/>
<dbReference type="EC" id="2.1.2.9" evidence="2"/>
<evidence type="ECO:0000256" key="3">
    <source>
        <dbReference type="ARBA" id="ARBA00022679"/>
    </source>
</evidence>
<dbReference type="NCBIfam" id="TIGR00460">
    <property type="entry name" value="fmt"/>
    <property type="match status" value="1"/>
</dbReference>
<name>A0A6J5YRK5_9ZZZZ</name>
<dbReference type="Pfam" id="PF00551">
    <property type="entry name" value="Formyl_trans_N"/>
    <property type="match status" value="1"/>
</dbReference>
<dbReference type="HAMAP" id="MF_00182">
    <property type="entry name" value="Formyl_trans"/>
    <property type="match status" value="1"/>
</dbReference>
<dbReference type="SUPFAM" id="SSF50486">
    <property type="entry name" value="FMT C-terminal domain-like"/>
    <property type="match status" value="1"/>
</dbReference>
<dbReference type="CDD" id="cd08646">
    <property type="entry name" value="FMT_core_Met-tRNA-FMT_N"/>
    <property type="match status" value="1"/>
</dbReference>
<reference evidence="7" key="1">
    <citation type="submission" date="2020-05" db="EMBL/GenBank/DDBJ databases">
        <authorList>
            <person name="Chiriac C."/>
            <person name="Salcher M."/>
            <person name="Ghai R."/>
            <person name="Kavagutti S V."/>
        </authorList>
    </citation>
    <scope>NUCLEOTIDE SEQUENCE</scope>
</reference>
<dbReference type="InterPro" id="IPR044135">
    <property type="entry name" value="Met-tRNA-FMT_C"/>
</dbReference>
<comment type="similarity">
    <text evidence="1">Belongs to the Fmt family.</text>
</comment>
<dbReference type="InterPro" id="IPR011034">
    <property type="entry name" value="Formyl_transferase-like_C_sf"/>
</dbReference>
<dbReference type="Pfam" id="PF02911">
    <property type="entry name" value="Formyl_trans_C"/>
    <property type="match status" value="1"/>
</dbReference>
<organism evidence="7">
    <name type="scientific">freshwater metagenome</name>
    <dbReference type="NCBI Taxonomy" id="449393"/>
    <lineage>
        <taxon>unclassified sequences</taxon>
        <taxon>metagenomes</taxon>
        <taxon>ecological metagenomes</taxon>
    </lineage>
</organism>
<accession>A0A6J5YRK5</accession>
<keyword evidence="4" id="KW-0648">Protein biosynthesis</keyword>
<feature type="domain" description="Formyl transferase C-terminal" evidence="6">
    <location>
        <begin position="201"/>
        <end position="296"/>
    </location>
</feature>
<feature type="domain" description="Formyl transferase N-terminal" evidence="5">
    <location>
        <begin position="10"/>
        <end position="178"/>
    </location>
</feature>
<gene>
    <name evidence="7" type="ORF">UFOPK4171_00081</name>
</gene>
<dbReference type="Gene3D" id="3.40.50.12230">
    <property type="match status" value="1"/>
</dbReference>
<dbReference type="CDD" id="cd08704">
    <property type="entry name" value="Met_tRNA_FMT_C"/>
    <property type="match status" value="1"/>
</dbReference>
<dbReference type="AlphaFoldDB" id="A0A6J5YRK5"/>
<evidence type="ECO:0000313" key="7">
    <source>
        <dbReference type="EMBL" id="CAB4332216.1"/>
    </source>
</evidence>
<dbReference type="InterPro" id="IPR002376">
    <property type="entry name" value="Formyl_transf_N"/>
</dbReference>
<dbReference type="InterPro" id="IPR005794">
    <property type="entry name" value="Fmt"/>
</dbReference>
<dbReference type="PANTHER" id="PTHR11138:SF5">
    <property type="entry name" value="METHIONYL-TRNA FORMYLTRANSFERASE, MITOCHONDRIAL"/>
    <property type="match status" value="1"/>
</dbReference>
<dbReference type="GO" id="GO:0004479">
    <property type="term" value="F:methionyl-tRNA formyltransferase activity"/>
    <property type="evidence" value="ECO:0007669"/>
    <property type="project" value="UniProtKB-EC"/>
</dbReference>
<evidence type="ECO:0000256" key="1">
    <source>
        <dbReference type="ARBA" id="ARBA00010699"/>
    </source>
</evidence>
<evidence type="ECO:0000259" key="6">
    <source>
        <dbReference type="Pfam" id="PF02911"/>
    </source>
</evidence>